<protein>
    <submittedName>
        <fullName evidence="1">F-box domain, Leucine-rich repeat domain, L domain-like protein</fullName>
    </submittedName>
</protein>
<accession>A0A2U1NJZ9</accession>
<dbReference type="EMBL" id="PKPP01002666">
    <property type="protein sequence ID" value="PWA73843.1"/>
    <property type="molecule type" value="Genomic_DNA"/>
</dbReference>
<dbReference type="Proteomes" id="UP000245207">
    <property type="component" value="Unassembled WGS sequence"/>
</dbReference>
<keyword evidence="2" id="KW-1185">Reference proteome</keyword>
<comment type="caution">
    <text evidence="1">The sequence shown here is derived from an EMBL/GenBank/DDBJ whole genome shotgun (WGS) entry which is preliminary data.</text>
</comment>
<gene>
    <name evidence="1" type="ORF">CTI12_AA256250</name>
</gene>
<proteinExistence type="predicted"/>
<reference evidence="1 2" key="1">
    <citation type="journal article" date="2018" name="Mol. Plant">
        <title>The genome of Artemisia annua provides insight into the evolution of Asteraceae family and artemisinin biosynthesis.</title>
        <authorList>
            <person name="Shen Q."/>
            <person name="Zhang L."/>
            <person name="Liao Z."/>
            <person name="Wang S."/>
            <person name="Yan T."/>
            <person name="Shi P."/>
            <person name="Liu M."/>
            <person name="Fu X."/>
            <person name="Pan Q."/>
            <person name="Wang Y."/>
            <person name="Lv Z."/>
            <person name="Lu X."/>
            <person name="Zhang F."/>
            <person name="Jiang W."/>
            <person name="Ma Y."/>
            <person name="Chen M."/>
            <person name="Hao X."/>
            <person name="Li L."/>
            <person name="Tang Y."/>
            <person name="Lv G."/>
            <person name="Zhou Y."/>
            <person name="Sun X."/>
            <person name="Brodelius P.E."/>
            <person name="Rose J.K.C."/>
            <person name="Tang K."/>
        </authorList>
    </citation>
    <scope>NUCLEOTIDE SEQUENCE [LARGE SCALE GENOMIC DNA]</scope>
    <source>
        <strain evidence="2">cv. Huhao1</strain>
        <tissue evidence="1">Leaf</tissue>
    </source>
</reference>
<evidence type="ECO:0000313" key="2">
    <source>
        <dbReference type="Proteomes" id="UP000245207"/>
    </source>
</evidence>
<organism evidence="1 2">
    <name type="scientific">Artemisia annua</name>
    <name type="common">Sweet wormwood</name>
    <dbReference type="NCBI Taxonomy" id="35608"/>
    <lineage>
        <taxon>Eukaryota</taxon>
        <taxon>Viridiplantae</taxon>
        <taxon>Streptophyta</taxon>
        <taxon>Embryophyta</taxon>
        <taxon>Tracheophyta</taxon>
        <taxon>Spermatophyta</taxon>
        <taxon>Magnoliopsida</taxon>
        <taxon>eudicotyledons</taxon>
        <taxon>Gunneridae</taxon>
        <taxon>Pentapetalae</taxon>
        <taxon>asterids</taxon>
        <taxon>campanulids</taxon>
        <taxon>Asterales</taxon>
        <taxon>Asteraceae</taxon>
        <taxon>Asteroideae</taxon>
        <taxon>Anthemideae</taxon>
        <taxon>Artemisiinae</taxon>
        <taxon>Artemisia</taxon>
    </lineage>
</organism>
<dbReference type="AlphaFoldDB" id="A0A2U1NJZ9"/>
<evidence type="ECO:0000313" key="1">
    <source>
        <dbReference type="EMBL" id="PWA73843.1"/>
    </source>
</evidence>
<name>A0A2U1NJZ9_ARTAN</name>
<sequence length="159" mass="17719">MADAEKRVPSVFPRLGTLTLSGVDFRSTTMVSRAIDLICDSPNLEDLMIVSEYNDEVPPPALCSSEVDFKRMEQLQLQLKNVIFGSYNMSRKLFLDLVQQCCSARVPPYDSSSAGYVRFTIDLEGKSQQPQLSSQLVCYGFIVGAVLKQVETMTMHTHG</sequence>